<sequence length="284" mass="30844">MNQLWKQRFGTGVLATALAAAALNAGAGESPRLEQQWETEGLRTPESVLYHEVDGEAYLLVAEIEGEGNQADGKGGIAKLSLDGEIIDQDWARGMSAPKGMGVLRNTLYVADLTEVLAVSLKTGQIMSRIPVADSVFLNDVAIDDGGTVYVSDTRTGKVHRILSDGAELFLEGLKDPNGLYIDGDDIYIGAGNRLLRANPEGDLETVAEGFESGIDGVEKIGSNEFLVTCWVGLVYHVRDGQVTRLMDTRDPRMNTADLGWNPDDGVTYIPTFFTDSVIAYRWR</sequence>
<dbReference type="Proteomes" id="UP000273643">
    <property type="component" value="Unassembled WGS sequence"/>
</dbReference>
<gene>
    <name evidence="2" type="ORF">EDC38_2708</name>
</gene>
<dbReference type="RefSeq" id="WP_024462255.1">
    <property type="nucleotide sequence ID" value="NZ_RJUK01000002.1"/>
</dbReference>
<keyword evidence="1" id="KW-0732">Signal</keyword>
<evidence type="ECO:0000313" key="3">
    <source>
        <dbReference type="Proteomes" id="UP000273643"/>
    </source>
</evidence>
<proteinExistence type="predicted"/>
<dbReference type="Gene3D" id="2.120.10.30">
    <property type="entry name" value="TolB, C-terminal domain"/>
    <property type="match status" value="1"/>
</dbReference>
<comment type="caution">
    <text evidence="2">The sequence shown here is derived from an EMBL/GenBank/DDBJ whole genome shotgun (WGS) entry which is preliminary data.</text>
</comment>
<evidence type="ECO:0008006" key="4">
    <source>
        <dbReference type="Google" id="ProtNLM"/>
    </source>
</evidence>
<reference evidence="2 3" key="1">
    <citation type="submission" date="2018-11" db="EMBL/GenBank/DDBJ databases">
        <title>Genomic Encyclopedia of Type Strains, Phase IV (KMG-IV): sequencing the most valuable type-strain genomes for metagenomic binning, comparative biology and taxonomic classification.</title>
        <authorList>
            <person name="Goeker M."/>
        </authorList>
    </citation>
    <scope>NUCLEOTIDE SEQUENCE [LARGE SCALE GENOMIC DNA]</scope>
    <source>
        <strain evidence="2 3">DSM 16974</strain>
    </source>
</reference>
<feature type="chain" id="PRO_5018205349" description="Sugar lactone lactonase YvrE" evidence="1">
    <location>
        <begin position="28"/>
        <end position="284"/>
    </location>
</feature>
<accession>A0A3N1NST0</accession>
<keyword evidence="3" id="KW-1185">Reference proteome</keyword>
<name>A0A3N1NST0_9GAMM</name>
<evidence type="ECO:0000256" key="1">
    <source>
        <dbReference type="SAM" id="SignalP"/>
    </source>
</evidence>
<dbReference type="OrthoDB" id="7675395at2"/>
<dbReference type="EMBL" id="RJUK01000002">
    <property type="protein sequence ID" value="ROQ18481.1"/>
    <property type="molecule type" value="Genomic_DNA"/>
</dbReference>
<organism evidence="2 3">
    <name type="scientific">Marinimicrobium koreense</name>
    <dbReference type="NCBI Taxonomy" id="306545"/>
    <lineage>
        <taxon>Bacteria</taxon>
        <taxon>Pseudomonadati</taxon>
        <taxon>Pseudomonadota</taxon>
        <taxon>Gammaproteobacteria</taxon>
        <taxon>Cellvibrionales</taxon>
        <taxon>Cellvibrionaceae</taxon>
        <taxon>Marinimicrobium</taxon>
    </lineage>
</organism>
<dbReference type="InterPro" id="IPR011042">
    <property type="entry name" value="6-blade_b-propeller_TolB-like"/>
</dbReference>
<protein>
    <recommendedName>
        <fullName evidence="4">Sugar lactone lactonase YvrE</fullName>
    </recommendedName>
</protein>
<dbReference type="AlphaFoldDB" id="A0A3N1NST0"/>
<evidence type="ECO:0000313" key="2">
    <source>
        <dbReference type="EMBL" id="ROQ18481.1"/>
    </source>
</evidence>
<dbReference type="SUPFAM" id="SSF63829">
    <property type="entry name" value="Calcium-dependent phosphotriesterase"/>
    <property type="match status" value="1"/>
</dbReference>
<feature type="signal peptide" evidence="1">
    <location>
        <begin position="1"/>
        <end position="27"/>
    </location>
</feature>